<dbReference type="EC" id="2.7.7.7" evidence="3"/>
<evidence type="ECO:0000256" key="2">
    <source>
        <dbReference type="ARBA" id="ARBA00009496"/>
    </source>
</evidence>
<dbReference type="Pfam" id="PF01336">
    <property type="entry name" value="tRNA_anti-codon"/>
    <property type="match status" value="1"/>
</dbReference>
<dbReference type="InterPro" id="IPR004805">
    <property type="entry name" value="DnaE2/DnaE/PolC"/>
</dbReference>
<organism evidence="12 13">
    <name type="scientific">Clostridium perfringens</name>
    <dbReference type="NCBI Taxonomy" id="1502"/>
    <lineage>
        <taxon>Bacteria</taxon>
        <taxon>Bacillati</taxon>
        <taxon>Bacillota</taxon>
        <taxon>Clostridia</taxon>
        <taxon>Eubacteriales</taxon>
        <taxon>Clostridiaceae</taxon>
        <taxon>Clostridium</taxon>
    </lineage>
</organism>
<dbReference type="GO" id="GO:0003676">
    <property type="term" value="F:nucleic acid binding"/>
    <property type="evidence" value="ECO:0007669"/>
    <property type="project" value="InterPro"/>
</dbReference>
<dbReference type="Proteomes" id="UP000070646">
    <property type="component" value="Unassembled WGS sequence"/>
</dbReference>
<dbReference type="Pfam" id="PF07733">
    <property type="entry name" value="DNA_pol3_alpha"/>
    <property type="match status" value="1"/>
</dbReference>
<dbReference type="Pfam" id="PF17657">
    <property type="entry name" value="DNA_pol3_finger"/>
    <property type="match status" value="1"/>
</dbReference>
<keyword evidence="5" id="KW-0808">Transferase</keyword>
<dbReference type="GO" id="GO:0006260">
    <property type="term" value="P:DNA replication"/>
    <property type="evidence" value="ECO:0007669"/>
    <property type="project" value="UniProtKB-KW"/>
</dbReference>
<evidence type="ECO:0000256" key="10">
    <source>
        <dbReference type="ARBA" id="ARBA00049244"/>
    </source>
</evidence>
<keyword evidence="6" id="KW-0548">Nucleotidyltransferase</keyword>
<dbReference type="Gene3D" id="1.10.150.870">
    <property type="match status" value="1"/>
</dbReference>
<dbReference type="CDD" id="cd04485">
    <property type="entry name" value="DnaE_OBF"/>
    <property type="match status" value="1"/>
</dbReference>
<evidence type="ECO:0000256" key="9">
    <source>
        <dbReference type="ARBA" id="ARBA00025611"/>
    </source>
</evidence>
<dbReference type="GO" id="GO:0005737">
    <property type="term" value="C:cytoplasm"/>
    <property type="evidence" value="ECO:0007669"/>
    <property type="project" value="UniProtKB-SubCell"/>
</dbReference>
<evidence type="ECO:0000256" key="4">
    <source>
        <dbReference type="ARBA" id="ARBA00019114"/>
    </source>
</evidence>
<dbReference type="GO" id="GO:0003887">
    <property type="term" value="F:DNA-directed DNA polymerase activity"/>
    <property type="evidence" value="ECO:0007669"/>
    <property type="project" value="UniProtKB-KW"/>
</dbReference>
<evidence type="ECO:0000256" key="5">
    <source>
        <dbReference type="ARBA" id="ARBA00022679"/>
    </source>
</evidence>
<dbReference type="InterPro" id="IPR016195">
    <property type="entry name" value="Pol/histidinol_Pase-like"/>
</dbReference>
<dbReference type="EMBL" id="LRPU01000113">
    <property type="protein sequence ID" value="KXA09995.1"/>
    <property type="molecule type" value="Genomic_DNA"/>
</dbReference>
<comment type="subcellular location">
    <subcellularLocation>
        <location evidence="1">Cytoplasm</location>
    </subcellularLocation>
</comment>
<protein>
    <recommendedName>
        <fullName evidence="4">DNA polymerase III subunit alpha</fullName>
        <ecNumber evidence="3">2.7.7.7</ecNumber>
    </recommendedName>
</protein>
<dbReference type="PANTHER" id="PTHR32294:SF0">
    <property type="entry name" value="DNA POLYMERASE III SUBUNIT ALPHA"/>
    <property type="match status" value="1"/>
</dbReference>
<dbReference type="InterPro" id="IPR004013">
    <property type="entry name" value="PHP_dom"/>
</dbReference>
<dbReference type="NCBIfam" id="NF004226">
    <property type="entry name" value="PRK05673.1"/>
    <property type="match status" value="1"/>
</dbReference>
<dbReference type="PANTHER" id="PTHR32294">
    <property type="entry name" value="DNA POLYMERASE III SUBUNIT ALPHA"/>
    <property type="match status" value="1"/>
</dbReference>
<evidence type="ECO:0000256" key="3">
    <source>
        <dbReference type="ARBA" id="ARBA00012417"/>
    </source>
</evidence>
<proteinExistence type="inferred from homology"/>
<dbReference type="InterPro" id="IPR029460">
    <property type="entry name" value="DNAPol_HHH"/>
</dbReference>
<dbReference type="InterPro" id="IPR003141">
    <property type="entry name" value="Pol/His_phosphatase_N"/>
</dbReference>
<comment type="caution">
    <text evidence="12">The sequence shown here is derived from an EMBL/GenBank/DDBJ whole genome shotgun (WGS) entry which is preliminary data.</text>
</comment>
<evidence type="ECO:0000259" key="11">
    <source>
        <dbReference type="SMART" id="SM00481"/>
    </source>
</evidence>
<dbReference type="Gene3D" id="2.40.50.140">
    <property type="entry name" value="Nucleic acid-binding proteins"/>
    <property type="match status" value="1"/>
</dbReference>
<feature type="domain" description="Polymerase/histidinol phosphatase N-terminal" evidence="11">
    <location>
        <begin position="10"/>
        <end position="77"/>
    </location>
</feature>
<dbReference type="InterPro" id="IPR040982">
    <property type="entry name" value="DNA_pol3_finger"/>
</dbReference>
<dbReference type="SMART" id="SM00481">
    <property type="entry name" value="POLIIIAc"/>
    <property type="match status" value="1"/>
</dbReference>
<sequence length="1195" mass="135950">MKEMGDKKFCHLHLHSGYSLLDGSGKIKPLIKRAKELGMESIALTDHGVMYGCVDLYKEAKAEGIKPILGCEVYVVPKSRKIKSNDEDNKTYHLVLLVKNEKGYENLMKIVSVASIEGFYYKPRIDREYLKEHSEGIIALSACLGGEVQKAILNGNIDKAREAATFYRDTFKDGFYLELQNHGIEEQKKVNEVNIQLAKELNIPLVATNDVHYINQEDSKAHDILMCIQTGKTVDDPNRRRYPSDQFYLKSPEEMWDMFDYIPEALENTLKIAEECNFDYEFHVSKLPKFPLPEGVEPFEYLRKTCFDGLIDRLEELKPLKEKGIYDIDKVYEIGENNEKVKEDIERLEYELGVIKQMGYVDYFLIVWDFIKYANDNGIPTGPGRGSAAGALVAYTLGITKIDPMKYSLLFERFLNPERVSMPDIDSDFCYEGRQRVIDYVVEKYGHDNVSQIITFGTMAARACIRDVGRAMNYTYAEVDRIAKQIPTVLGVTIDKALDLNPELKTIYDTEERVKELIDVSRRLEGLPRHSSTHAAGVVIASQPLVEYVPLQKNDESIVTQFDMTTLEELGLLKMDFLGLRTLTVMRDAVDMIKYNRGVDIDLDNLDFDDKEVYKMIGEGNTVGVFQLESAGMTSFMKELKPDCLEDIIAGISLYRPGPMAEIPRYISGKRDPKSVEYIVPELENILNVTYGVMVYQEQVMEIVRKLAGYSMGRSDLVRRAMSKKKHKVMEEERKNFIYGIEDENGNIEVPGCLRNGISAEAANKIFDSMMDFASYAFNKSHAAAYAVIGFQTAYLMRYYPVEFLAAMLNSVMGNSDKVSEYIRSAEKLGIQVLPPDINESYTKFTVKGDTIRFGMGAIKNVGVNVVENIAKSRDEKGRFTSLMDFCNKIDLSIVNKRSVESLIKAGTFDSLKVYRSQLLSVFEKIMDGVYSQRKKNIDGQMSLFGALQEESESNLEIRYPNIKEFNKKYMLAMEKEMTGLYMSGHPLDDYEKPLKEQTSITIEKIIEAQKNLNEQKNVELEDLVLDSSLTDGTRVIIGGILTNVSRKVTRNNTLMAFAKVEDLTGYLECVIFPKTLEKCNALVNEDSFVLIRGRVSLKEDEEPKILCEDIQPLELINSSKVYIKVEDREKANMIVKPLRVLLSQYKGDSPVYIFAAKEKASFRLNRDMWVDLDTDVIDFLISKFGEGNVKVVEG</sequence>
<dbReference type="Gene3D" id="1.10.10.1600">
    <property type="entry name" value="Bacterial DNA polymerase III alpha subunit, thumb domain"/>
    <property type="match status" value="1"/>
</dbReference>
<dbReference type="GO" id="GO:0008408">
    <property type="term" value="F:3'-5' exonuclease activity"/>
    <property type="evidence" value="ECO:0007669"/>
    <property type="project" value="InterPro"/>
</dbReference>
<dbReference type="PATRIC" id="fig|1502.174.peg.2208"/>
<evidence type="ECO:0000256" key="8">
    <source>
        <dbReference type="ARBA" id="ARBA00022932"/>
    </source>
</evidence>
<evidence type="ECO:0000256" key="6">
    <source>
        <dbReference type="ARBA" id="ARBA00022695"/>
    </source>
</evidence>
<dbReference type="AlphaFoldDB" id="A0A133N106"/>
<dbReference type="CDD" id="cd12113">
    <property type="entry name" value="PHP_PolIIIA_DnaE3"/>
    <property type="match status" value="1"/>
</dbReference>
<comment type="function">
    <text evidence="9">DNA polymerase III is a complex, multichain enzyme responsible for most of the replicative synthesis in bacteria. This DNA polymerase also exhibits 3' to 5' exonuclease activity. The alpha chain is the DNA polymerase.</text>
</comment>
<evidence type="ECO:0000256" key="7">
    <source>
        <dbReference type="ARBA" id="ARBA00022705"/>
    </source>
</evidence>
<comment type="similarity">
    <text evidence="2">Belongs to the DNA polymerase type-C family. DnaE subfamily.</text>
</comment>
<dbReference type="InterPro" id="IPR004365">
    <property type="entry name" value="NA-bd_OB_tRNA"/>
</dbReference>
<dbReference type="InterPro" id="IPR041931">
    <property type="entry name" value="DNA_pol3_alpha_thumb_dom"/>
</dbReference>
<dbReference type="NCBIfam" id="TIGR00594">
    <property type="entry name" value="polc"/>
    <property type="match status" value="1"/>
</dbReference>
<accession>A0A133N106</accession>
<gene>
    <name evidence="12" type="ORF">HMPREF3222_02193</name>
</gene>
<dbReference type="InterPro" id="IPR011708">
    <property type="entry name" value="DNA_pol3_alpha_NTPase_dom"/>
</dbReference>
<evidence type="ECO:0000313" key="12">
    <source>
        <dbReference type="EMBL" id="KXA09995.1"/>
    </source>
</evidence>
<comment type="catalytic activity">
    <reaction evidence="10">
        <text>DNA(n) + a 2'-deoxyribonucleoside 5'-triphosphate = DNA(n+1) + diphosphate</text>
        <dbReference type="Rhea" id="RHEA:22508"/>
        <dbReference type="Rhea" id="RHEA-COMP:17339"/>
        <dbReference type="Rhea" id="RHEA-COMP:17340"/>
        <dbReference type="ChEBI" id="CHEBI:33019"/>
        <dbReference type="ChEBI" id="CHEBI:61560"/>
        <dbReference type="ChEBI" id="CHEBI:173112"/>
        <dbReference type="EC" id="2.7.7.7"/>
    </reaction>
</comment>
<dbReference type="Pfam" id="PF14579">
    <property type="entry name" value="HHH_6"/>
    <property type="match status" value="1"/>
</dbReference>
<dbReference type="SUPFAM" id="SSF89550">
    <property type="entry name" value="PHP domain-like"/>
    <property type="match status" value="1"/>
</dbReference>
<dbReference type="Pfam" id="PF02811">
    <property type="entry name" value="PHP"/>
    <property type="match status" value="1"/>
</dbReference>
<dbReference type="Gene3D" id="3.20.20.140">
    <property type="entry name" value="Metal-dependent hydrolases"/>
    <property type="match status" value="1"/>
</dbReference>
<dbReference type="InterPro" id="IPR012340">
    <property type="entry name" value="NA-bd_OB-fold"/>
</dbReference>
<keyword evidence="7" id="KW-0235">DNA replication</keyword>
<dbReference type="NCBIfam" id="NF005298">
    <property type="entry name" value="PRK06826.1"/>
    <property type="match status" value="1"/>
</dbReference>
<evidence type="ECO:0000313" key="13">
    <source>
        <dbReference type="Proteomes" id="UP000070646"/>
    </source>
</evidence>
<evidence type="ECO:0000256" key="1">
    <source>
        <dbReference type="ARBA" id="ARBA00004496"/>
    </source>
</evidence>
<name>A0A133N106_CLOPF</name>
<reference evidence="12 13" key="1">
    <citation type="submission" date="2016-01" db="EMBL/GenBank/DDBJ databases">
        <authorList>
            <person name="Oliw E.H."/>
        </authorList>
    </citation>
    <scope>NUCLEOTIDE SEQUENCE [LARGE SCALE GENOMIC DNA]</scope>
    <source>
        <strain evidence="12 13">MJR7757A</strain>
    </source>
</reference>
<keyword evidence="8" id="KW-0239">DNA-directed DNA polymerase</keyword>